<comment type="similarity">
    <text evidence="4">Belongs to the ropporin family.</text>
</comment>
<keyword evidence="2" id="KW-0969">Cilium</keyword>
<dbReference type="GeneID" id="112282834"/>
<evidence type="ECO:0000313" key="5">
    <source>
        <dbReference type="EMBL" id="PNR54486.1"/>
    </source>
</evidence>
<keyword evidence="2" id="KW-0282">Flagellum</keyword>
<dbReference type="OMA" id="MQERIYC"/>
<sequence length="217" mass="24272">MSKSLLDQEPIYCVEQIKIPNGLPTLLKTFAKEAIRAQPENLEEFALGYFQNLLTMIKLDITAPPPTMEQLIELYQQTKELEYINQVPLAEMAAGIGIHAAAVDNVFKLANFPSDLVDPKEFVLLLLTCTAKSFVAVVRGVFKLFGAKSGGKVPTPLFLLCAHHLAKRDKQISPELLARLEEDFKLKEKKHVALEDVQTNPLMVQYFKSDKAMSLIS</sequence>
<dbReference type="CDD" id="cd22985">
    <property type="entry name" value="DD_CrRSP11-like"/>
    <property type="match status" value="1"/>
</dbReference>
<dbReference type="Gramene" id="Pp3c5_25720V3.1">
    <property type="protein sequence ID" value="PAC:32955617.CDS.1"/>
    <property type="gene ID" value="Pp3c5_25720"/>
</dbReference>
<reference evidence="5 7" key="2">
    <citation type="journal article" date="2018" name="Plant J.">
        <title>The Physcomitrella patens chromosome-scale assembly reveals moss genome structure and evolution.</title>
        <authorList>
            <person name="Lang D."/>
            <person name="Ullrich K.K."/>
            <person name="Murat F."/>
            <person name="Fuchs J."/>
            <person name="Jenkins J."/>
            <person name="Haas F.B."/>
            <person name="Piednoel M."/>
            <person name="Gundlach H."/>
            <person name="Van Bel M."/>
            <person name="Meyberg R."/>
            <person name="Vives C."/>
            <person name="Morata J."/>
            <person name="Symeonidi A."/>
            <person name="Hiss M."/>
            <person name="Muchero W."/>
            <person name="Kamisugi Y."/>
            <person name="Saleh O."/>
            <person name="Blanc G."/>
            <person name="Decker E.L."/>
            <person name="van Gessel N."/>
            <person name="Grimwood J."/>
            <person name="Hayes R.D."/>
            <person name="Graham S.W."/>
            <person name="Gunter L.E."/>
            <person name="McDaniel S.F."/>
            <person name="Hoernstein S.N.W."/>
            <person name="Larsson A."/>
            <person name="Li F.W."/>
            <person name="Perroud P.F."/>
            <person name="Phillips J."/>
            <person name="Ranjan P."/>
            <person name="Rokshar D.S."/>
            <person name="Rothfels C.J."/>
            <person name="Schneider L."/>
            <person name="Shu S."/>
            <person name="Stevenson D.W."/>
            <person name="Thummler F."/>
            <person name="Tillich M."/>
            <person name="Villarreal Aguilar J.C."/>
            <person name="Widiez T."/>
            <person name="Wong G.K."/>
            <person name="Wymore A."/>
            <person name="Zhang Y."/>
            <person name="Zimmer A.D."/>
            <person name="Quatrano R.S."/>
            <person name="Mayer K.F.X."/>
            <person name="Goodstein D."/>
            <person name="Casacuberta J.M."/>
            <person name="Vandepoele K."/>
            <person name="Reski R."/>
            <person name="Cuming A.C."/>
            <person name="Tuskan G.A."/>
            <person name="Maumus F."/>
            <person name="Salse J."/>
            <person name="Schmutz J."/>
            <person name="Rensing S.A."/>
        </authorList>
    </citation>
    <scope>NUCLEOTIDE SEQUENCE [LARGE SCALE GENOMIC DNA]</scope>
    <source>
        <strain evidence="6 7">cv. Gransden 2004</strain>
    </source>
</reference>
<organism evidence="5">
    <name type="scientific">Physcomitrium patens</name>
    <name type="common">Spreading-leaved earth moss</name>
    <name type="synonym">Physcomitrella patens</name>
    <dbReference type="NCBI Taxonomy" id="3218"/>
    <lineage>
        <taxon>Eukaryota</taxon>
        <taxon>Viridiplantae</taxon>
        <taxon>Streptophyta</taxon>
        <taxon>Embryophyta</taxon>
        <taxon>Bryophyta</taxon>
        <taxon>Bryophytina</taxon>
        <taxon>Bryopsida</taxon>
        <taxon>Funariidae</taxon>
        <taxon>Funariales</taxon>
        <taxon>Funariaceae</taxon>
        <taxon>Physcomitrium</taxon>
    </lineage>
</organism>
<keyword evidence="7" id="KW-1185">Reference proteome</keyword>
<evidence type="ECO:0000256" key="1">
    <source>
        <dbReference type="ARBA" id="ARBA00004230"/>
    </source>
</evidence>
<dbReference type="PANTHER" id="PTHR14952">
    <property type="entry name" value="ROPPORIN-1-LIKE PROTEIN"/>
    <property type="match status" value="1"/>
</dbReference>
<dbReference type="RefSeq" id="XP_024376679.1">
    <property type="nucleotide sequence ID" value="XM_024520911.2"/>
</dbReference>
<reference evidence="5 7" key="1">
    <citation type="journal article" date="2008" name="Science">
        <title>The Physcomitrella genome reveals evolutionary insights into the conquest of land by plants.</title>
        <authorList>
            <person name="Rensing S."/>
            <person name="Lang D."/>
            <person name="Zimmer A."/>
            <person name="Terry A."/>
            <person name="Salamov A."/>
            <person name="Shapiro H."/>
            <person name="Nishiyama T."/>
            <person name="Perroud P.-F."/>
            <person name="Lindquist E."/>
            <person name="Kamisugi Y."/>
            <person name="Tanahashi T."/>
            <person name="Sakakibara K."/>
            <person name="Fujita T."/>
            <person name="Oishi K."/>
            <person name="Shin-I T."/>
            <person name="Kuroki Y."/>
            <person name="Toyoda A."/>
            <person name="Suzuki Y."/>
            <person name="Hashimoto A."/>
            <person name="Yamaguchi K."/>
            <person name="Sugano A."/>
            <person name="Kohara Y."/>
            <person name="Fujiyama A."/>
            <person name="Anterola A."/>
            <person name="Aoki S."/>
            <person name="Ashton N."/>
            <person name="Barbazuk W.B."/>
            <person name="Barker E."/>
            <person name="Bennetzen J."/>
            <person name="Bezanilla M."/>
            <person name="Blankenship R."/>
            <person name="Cho S.H."/>
            <person name="Dutcher S."/>
            <person name="Estelle M."/>
            <person name="Fawcett J.A."/>
            <person name="Gundlach H."/>
            <person name="Hanada K."/>
            <person name="Heyl A."/>
            <person name="Hicks K.A."/>
            <person name="Hugh J."/>
            <person name="Lohr M."/>
            <person name="Mayer K."/>
            <person name="Melkozernov A."/>
            <person name="Murata T."/>
            <person name="Nelson D."/>
            <person name="Pils B."/>
            <person name="Prigge M."/>
            <person name="Reiss B."/>
            <person name="Renner T."/>
            <person name="Rombauts S."/>
            <person name="Rushton P."/>
            <person name="Sanderfoot A."/>
            <person name="Schween G."/>
            <person name="Shiu S.-H."/>
            <person name="Stueber K."/>
            <person name="Theodoulou F.L."/>
            <person name="Tu H."/>
            <person name="Van de Peer Y."/>
            <person name="Verrier P.J."/>
            <person name="Waters E."/>
            <person name="Wood A."/>
            <person name="Yang L."/>
            <person name="Cove D."/>
            <person name="Cuming A."/>
            <person name="Hasebe M."/>
            <person name="Lucas S."/>
            <person name="Mishler D.B."/>
            <person name="Reski R."/>
            <person name="Grigoriev I."/>
            <person name="Quatrano R.S."/>
            <person name="Boore J.L."/>
        </authorList>
    </citation>
    <scope>NUCLEOTIDE SEQUENCE [LARGE SCALE GENOMIC DNA]</scope>
    <source>
        <strain evidence="6 7">cv. Gransden 2004</strain>
    </source>
</reference>
<dbReference type="EMBL" id="ABEU02000005">
    <property type="protein sequence ID" value="PNR54486.1"/>
    <property type="molecule type" value="Genomic_DNA"/>
</dbReference>
<evidence type="ECO:0000256" key="2">
    <source>
        <dbReference type="ARBA" id="ARBA00022846"/>
    </source>
</evidence>
<dbReference type="OrthoDB" id="10067602at2759"/>
<dbReference type="Proteomes" id="UP000006727">
    <property type="component" value="Chromosome 5"/>
</dbReference>
<comment type="subcellular location">
    <subcellularLocation>
        <location evidence="1">Cell projection</location>
        <location evidence="1">Cilium</location>
        <location evidence="1">Flagellum</location>
    </subcellularLocation>
</comment>
<dbReference type="PaxDb" id="3218-PP1S154_15V6.1"/>
<evidence type="ECO:0000313" key="7">
    <source>
        <dbReference type="Proteomes" id="UP000006727"/>
    </source>
</evidence>
<evidence type="ECO:0000313" key="6">
    <source>
        <dbReference type="EnsemblPlants" id="PAC:32955617.CDS.1"/>
    </source>
</evidence>
<dbReference type="HOGENOM" id="CLU_1279192_0_0_1"/>
<keyword evidence="3" id="KW-0966">Cell projection</keyword>
<dbReference type="PANTHER" id="PTHR14952:SF9">
    <property type="entry name" value="EF-HAND DOMAIN-CONTAINING PROTEIN"/>
    <property type="match status" value="1"/>
</dbReference>
<dbReference type="eggNOG" id="ENOG502QTNR">
    <property type="taxonomic scope" value="Eukaryota"/>
</dbReference>
<protein>
    <submittedName>
        <fullName evidence="5 6">Uncharacterized protein</fullName>
    </submittedName>
</protein>
<dbReference type="AlphaFoldDB" id="A9T2D1"/>
<evidence type="ECO:0000256" key="4">
    <source>
        <dbReference type="ARBA" id="ARBA00035651"/>
    </source>
</evidence>
<dbReference type="STRING" id="3218.A9T2D1"/>
<accession>A9T2D1</accession>
<evidence type="ECO:0000256" key="3">
    <source>
        <dbReference type="ARBA" id="ARBA00023273"/>
    </source>
</evidence>
<dbReference type="Gene3D" id="1.20.890.10">
    <property type="entry name" value="cAMP-dependent protein kinase regulatory subunit, dimerization-anchoring domain"/>
    <property type="match status" value="1"/>
</dbReference>
<dbReference type="GO" id="GO:0031514">
    <property type="term" value="C:motile cilium"/>
    <property type="evidence" value="ECO:0007669"/>
    <property type="project" value="UniProtKB-SubCell"/>
</dbReference>
<name>A9T2D1_PHYPA</name>
<gene>
    <name evidence="6" type="primary">LOC112282834</name>
    <name evidence="5" type="ORF">PHYPA_008163</name>
</gene>
<reference evidence="6" key="3">
    <citation type="submission" date="2020-12" db="UniProtKB">
        <authorList>
            <consortium name="EnsemblPlants"/>
        </authorList>
    </citation>
    <scope>IDENTIFICATION</scope>
</reference>
<dbReference type="EnsemblPlants" id="Pp3c5_25720V3.1">
    <property type="protein sequence ID" value="PAC:32955617.CDS.1"/>
    <property type="gene ID" value="Pp3c5_25720"/>
</dbReference>
<dbReference type="SUPFAM" id="SSF47391">
    <property type="entry name" value="Dimerization-anchoring domain of cAMP-dependent PK regulatory subunit"/>
    <property type="match status" value="1"/>
</dbReference>
<proteinExistence type="inferred from homology"/>